<dbReference type="CDD" id="cd04506">
    <property type="entry name" value="SGNH_hydrolase_YpmR_like"/>
    <property type="match status" value="1"/>
</dbReference>
<dbReference type="PANTHER" id="PTHR30383:SF27">
    <property type="entry name" value="SPORE GERMINATION LIPASE LIPC"/>
    <property type="match status" value="1"/>
</dbReference>
<evidence type="ECO:0000256" key="1">
    <source>
        <dbReference type="SAM" id="SignalP"/>
    </source>
</evidence>
<protein>
    <submittedName>
        <fullName evidence="3">G-D-S-L family lipolytic protein</fullName>
    </submittedName>
</protein>
<dbReference type="EMBL" id="BARH01000003">
    <property type="protein sequence ID" value="GAC89925.1"/>
    <property type="molecule type" value="Genomic_DNA"/>
</dbReference>
<dbReference type="AlphaFoldDB" id="R4FAW3"/>
<reference evidence="4" key="1">
    <citation type="journal article" date="2013" name="Genome">
        <title>Draft Genome Sequence of a Thermophilic Member of the Bacillaceae, Anoxybacillus flavithermus Strain Kn10, Isolated from the Kan-nawa Hot Spring in Japan.</title>
        <authorList>
            <person name="Matsutani M."/>
            <person name="Shirakihara Y."/>
            <person name="Imada K."/>
            <person name="Yakushi T."/>
            <person name="Matsushita K."/>
        </authorList>
    </citation>
    <scope>NUCLEOTIDE SEQUENCE [LARGE SCALE GENOMIC DNA]</scope>
    <source>
        <strain evidence="4">NBRC 109594</strain>
    </source>
</reference>
<dbReference type="Proteomes" id="UP000013057">
    <property type="component" value="Unassembled WGS sequence"/>
</dbReference>
<feature type="domain" description="SGNH hydrolase-type esterase" evidence="2">
    <location>
        <begin position="45"/>
        <end position="232"/>
    </location>
</feature>
<dbReference type="GO" id="GO:0004622">
    <property type="term" value="F:phosphatidylcholine lysophospholipase activity"/>
    <property type="evidence" value="ECO:0007669"/>
    <property type="project" value="TreeGrafter"/>
</dbReference>
<gene>
    <name evidence="3" type="ORF">KN10_0361</name>
</gene>
<proteinExistence type="predicted"/>
<accession>R4FAW3</accession>
<organism evidence="3 4">
    <name type="scientific">Anoxybacillus flavithermus NBRC 109594</name>
    <dbReference type="NCBI Taxonomy" id="1315967"/>
    <lineage>
        <taxon>Bacteria</taxon>
        <taxon>Bacillati</taxon>
        <taxon>Bacillota</taxon>
        <taxon>Bacilli</taxon>
        <taxon>Bacillales</taxon>
        <taxon>Anoxybacillaceae</taxon>
        <taxon>Anoxybacillus</taxon>
    </lineage>
</organism>
<dbReference type="Gene3D" id="3.40.50.1110">
    <property type="entry name" value="SGNH hydrolase"/>
    <property type="match status" value="1"/>
</dbReference>
<evidence type="ECO:0000259" key="2">
    <source>
        <dbReference type="Pfam" id="PF13472"/>
    </source>
</evidence>
<dbReference type="PANTHER" id="PTHR30383">
    <property type="entry name" value="THIOESTERASE 1/PROTEASE 1/LYSOPHOSPHOLIPASE L1"/>
    <property type="match status" value="1"/>
</dbReference>
<dbReference type="SUPFAM" id="SSF52266">
    <property type="entry name" value="SGNH hydrolase"/>
    <property type="match status" value="1"/>
</dbReference>
<sequence>MNKPLLLFLCVCLVGCSSTSTTTVPTTIQENEQEQIKPRDLHVVALGDSLTEGVGDGKGGYVTFIKQYLEQREDVNEVFMKNLGKRGLRSEQLTDVIMNNESVIRKADVILITIGGNDVMKVVRSHFLSLTYELFVKEQQMFASRLDEQLQLLRHINQDAYIVLIGLYNPFSSAFPNIPEMDEIIHMWNEGSEEVISRYDRTLFVPIADLFEGRDDVLYDDQFHPNTHGYERIAQRIYEYLQKYDEWIGE</sequence>
<feature type="chain" id="PRO_5038629544" evidence="1">
    <location>
        <begin position="23"/>
        <end position="250"/>
    </location>
</feature>
<keyword evidence="1" id="KW-0732">Signal</keyword>
<comment type="caution">
    <text evidence="3">The sequence shown here is derived from an EMBL/GenBank/DDBJ whole genome shotgun (WGS) entry which is preliminary data.</text>
</comment>
<feature type="signal peptide" evidence="1">
    <location>
        <begin position="1"/>
        <end position="22"/>
    </location>
</feature>
<dbReference type="RefSeq" id="WP_006318426.1">
    <property type="nucleotide sequence ID" value="NZ_BARH01000003.1"/>
</dbReference>
<evidence type="ECO:0000313" key="4">
    <source>
        <dbReference type="Proteomes" id="UP000013057"/>
    </source>
</evidence>
<dbReference type="InterPro" id="IPR051532">
    <property type="entry name" value="Ester_Hydrolysis_Enzymes"/>
</dbReference>
<evidence type="ECO:0000313" key="3">
    <source>
        <dbReference type="EMBL" id="GAC89925.1"/>
    </source>
</evidence>
<name>R4FAW3_9BACL</name>
<dbReference type="InterPro" id="IPR036514">
    <property type="entry name" value="SGNH_hydro_sf"/>
</dbReference>
<dbReference type="InterPro" id="IPR013830">
    <property type="entry name" value="SGNH_hydro"/>
</dbReference>
<dbReference type="Pfam" id="PF13472">
    <property type="entry name" value="Lipase_GDSL_2"/>
    <property type="match status" value="1"/>
</dbReference>